<feature type="transmembrane region" description="Helical" evidence="1">
    <location>
        <begin position="34"/>
        <end position="55"/>
    </location>
</feature>
<dbReference type="RefSeq" id="WP_149614446.1">
    <property type="nucleotide sequence ID" value="NZ_SEUK01000050.1"/>
</dbReference>
<keyword evidence="1" id="KW-0472">Membrane</keyword>
<evidence type="ECO:0008006" key="4">
    <source>
        <dbReference type="Google" id="ProtNLM"/>
    </source>
</evidence>
<dbReference type="AlphaFoldDB" id="A0AB73BGA6"/>
<dbReference type="EMBL" id="SEUK01000050">
    <property type="protein sequence ID" value="KAA1159798.1"/>
    <property type="molecule type" value="Genomic_DNA"/>
</dbReference>
<keyword evidence="1" id="KW-1133">Transmembrane helix</keyword>
<comment type="caution">
    <text evidence="2">The sequence shown here is derived from an EMBL/GenBank/DDBJ whole genome shotgun (WGS) entry which is preliminary data.</text>
</comment>
<reference evidence="2 3" key="1">
    <citation type="submission" date="2019-01" db="EMBL/GenBank/DDBJ databases">
        <title>Genome sequences of marine Pseudoalteromonas species.</title>
        <authorList>
            <person name="Boraston A.B."/>
            <person name="Hehemann J.-H."/>
            <person name="Vickers C.J."/>
            <person name="Salama-Alber O."/>
            <person name="Abe K."/>
            <person name="Hettle A.J."/>
        </authorList>
    </citation>
    <scope>NUCLEOTIDE SEQUENCE [LARGE SCALE GENOMIC DNA]</scope>
    <source>
        <strain evidence="2 3">PS42</strain>
    </source>
</reference>
<dbReference type="Proteomes" id="UP000324162">
    <property type="component" value="Unassembled WGS sequence"/>
</dbReference>
<feature type="transmembrane region" description="Helical" evidence="1">
    <location>
        <begin position="145"/>
        <end position="161"/>
    </location>
</feature>
<dbReference type="InterPro" id="IPR019629">
    <property type="entry name" value="Uncharacterised_HI1736/YgjV"/>
</dbReference>
<protein>
    <recommendedName>
        <fullName evidence="4">YgjV family protein</fullName>
    </recommendedName>
</protein>
<gene>
    <name evidence="2" type="ORF">EU508_11750</name>
</gene>
<evidence type="ECO:0000313" key="3">
    <source>
        <dbReference type="Proteomes" id="UP000324162"/>
    </source>
</evidence>
<evidence type="ECO:0000256" key="1">
    <source>
        <dbReference type="SAM" id="Phobius"/>
    </source>
</evidence>
<accession>A0AB73BGA6</accession>
<proteinExistence type="predicted"/>
<sequence length="183" mass="20474">MIDLMLQVFPVIFGVISLFCNTKTKMVVVNLLTAASWVFAFGIYGAWAGALVSAISGGSSLYAALHKKELTTVRAIKIILLMLLTILTMDIYTGSINLISYLPLFAFSFYRYGELRMKEYGYRVCGIIGGILYITYALIINSWGVAIGEMLFVTANIFYIVRLNKQKSPNLNQAKIDVTRHFK</sequence>
<feature type="transmembrane region" description="Helical" evidence="1">
    <location>
        <begin position="120"/>
        <end position="139"/>
    </location>
</feature>
<name>A0AB73BGA6_9GAMM</name>
<feature type="transmembrane region" description="Helical" evidence="1">
    <location>
        <begin position="75"/>
        <end position="99"/>
    </location>
</feature>
<dbReference type="Pfam" id="PF10688">
    <property type="entry name" value="Imp-YgjV"/>
    <property type="match status" value="1"/>
</dbReference>
<feature type="transmembrane region" description="Helical" evidence="1">
    <location>
        <begin position="6"/>
        <end position="22"/>
    </location>
</feature>
<organism evidence="2 3">
    <name type="scientific">Pseudoalteromonas fuliginea</name>
    <dbReference type="NCBI Taxonomy" id="1872678"/>
    <lineage>
        <taxon>Bacteria</taxon>
        <taxon>Pseudomonadati</taxon>
        <taxon>Pseudomonadota</taxon>
        <taxon>Gammaproteobacteria</taxon>
        <taxon>Alteromonadales</taxon>
        <taxon>Pseudoalteromonadaceae</taxon>
        <taxon>Pseudoalteromonas</taxon>
    </lineage>
</organism>
<keyword evidence="1" id="KW-0812">Transmembrane</keyword>
<evidence type="ECO:0000313" key="2">
    <source>
        <dbReference type="EMBL" id="KAA1159798.1"/>
    </source>
</evidence>